<dbReference type="SUPFAM" id="SSF46689">
    <property type="entry name" value="Homeodomain-like"/>
    <property type="match status" value="1"/>
</dbReference>
<dbReference type="PANTHER" id="PTHR33215:SF13">
    <property type="entry name" value="PROTEIN DISTAL ANTENNA"/>
    <property type="match status" value="1"/>
</dbReference>
<dbReference type="AlphaFoldDB" id="A0A6F8PUE0"/>
<evidence type="ECO:0000313" key="3">
    <source>
        <dbReference type="Proteomes" id="UP000501726"/>
    </source>
</evidence>
<dbReference type="InterPro" id="IPR051839">
    <property type="entry name" value="RD_transcriptional_regulator"/>
</dbReference>
<dbReference type="InterPro" id="IPR036388">
    <property type="entry name" value="WH-like_DNA-bd_sf"/>
</dbReference>
<dbReference type="InterPro" id="IPR002514">
    <property type="entry name" value="Transposase_8"/>
</dbReference>
<name>A0A6F8PUE0_9GAMM</name>
<gene>
    <name evidence="2" type="ORF">THMIRHAS_10070</name>
</gene>
<proteinExistence type="inferred from homology"/>
<dbReference type="GO" id="GO:0006313">
    <property type="term" value="P:DNA transposition"/>
    <property type="evidence" value="ECO:0007669"/>
    <property type="project" value="InterPro"/>
</dbReference>
<dbReference type="InterPro" id="IPR009057">
    <property type="entry name" value="Homeodomain-like_sf"/>
</dbReference>
<evidence type="ECO:0008006" key="4">
    <source>
        <dbReference type="Google" id="ProtNLM"/>
    </source>
</evidence>
<comment type="similarity">
    <text evidence="1">Belongs to the transposase 8 family.</text>
</comment>
<dbReference type="PANTHER" id="PTHR33215">
    <property type="entry name" value="PROTEIN DISTAL ANTENNA"/>
    <property type="match status" value="1"/>
</dbReference>
<sequence>MPTYFKWALIITDTLSTLPTVKKIRRRYSREFKQQVLTACEDPNTSIAQVARDYGINANQIQNWKRQLKKRHASQAAFIPLVLNDLPPSSPQTLLVELPAPQGKIAVHWPVTELAKLSAFVKSVQS</sequence>
<accession>A0A6F8PUE0</accession>
<dbReference type="Gene3D" id="1.10.10.10">
    <property type="entry name" value="Winged helix-like DNA-binding domain superfamily/Winged helix DNA-binding domain"/>
    <property type="match status" value="1"/>
</dbReference>
<reference evidence="3" key="1">
    <citation type="submission" date="2019-11" db="EMBL/GenBank/DDBJ databases">
        <title>Isolation and characterization of two novel species in the genus Thiomicrorhabdus.</title>
        <authorList>
            <person name="Mochizuki J."/>
            <person name="Kojima H."/>
            <person name="Fukui M."/>
        </authorList>
    </citation>
    <scope>NUCLEOTIDE SEQUENCE [LARGE SCALE GENOMIC DNA]</scope>
    <source>
        <strain evidence="3">aks77</strain>
    </source>
</reference>
<keyword evidence="3" id="KW-1185">Reference proteome</keyword>
<evidence type="ECO:0000256" key="1">
    <source>
        <dbReference type="ARBA" id="ARBA00009964"/>
    </source>
</evidence>
<dbReference type="KEGG" id="tse:THMIRHAS_10070"/>
<dbReference type="GO" id="GO:0004803">
    <property type="term" value="F:transposase activity"/>
    <property type="evidence" value="ECO:0007669"/>
    <property type="project" value="InterPro"/>
</dbReference>
<dbReference type="RefSeq" id="WP_173271512.1">
    <property type="nucleotide sequence ID" value="NZ_AP021889.1"/>
</dbReference>
<dbReference type="EMBL" id="AP021889">
    <property type="protein sequence ID" value="BBP45634.1"/>
    <property type="molecule type" value="Genomic_DNA"/>
</dbReference>
<dbReference type="GO" id="GO:0003677">
    <property type="term" value="F:DNA binding"/>
    <property type="evidence" value="ECO:0007669"/>
    <property type="project" value="InterPro"/>
</dbReference>
<dbReference type="Proteomes" id="UP000501726">
    <property type="component" value="Chromosome"/>
</dbReference>
<organism evidence="2 3">
    <name type="scientific">Thiosulfatimonas sediminis</name>
    <dbReference type="NCBI Taxonomy" id="2675054"/>
    <lineage>
        <taxon>Bacteria</taxon>
        <taxon>Pseudomonadati</taxon>
        <taxon>Pseudomonadota</taxon>
        <taxon>Gammaproteobacteria</taxon>
        <taxon>Thiotrichales</taxon>
        <taxon>Piscirickettsiaceae</taxon>
        <taxon>Thiosulfatimonas</taxon>
    </lineage>
</organism>
<evidence type="ECO:0000313" key="2">
    <source>
        <dbReference type="EMBL" id="BBP45634.1"/>
    </source>
</evidence>
<dbReference type="Pfam" id="PF01527">
    <property type="entry name" value="HTH_Tnp_1"/>
    <property type="match status" value="1"/>
</dbReference>
<protein>
    <recommendedName>
        <fullName evidence="4">Transposase</fullName>
    </recommendedName>
</protein>